<dbReference type="CDD" id="cd17353">
    <property type="entry name" value="MFS_OFA_like"/>
    <property type="match status" value="1"/>
</dbReference>
<keyword evidence="5 6" id="KW-0472">Membrane</keyword>
<feature type="transmembrane region" description="Helical" evidence="6">
    <location>
        <begin position="12"/>
        <end position="29"/>
    </location>
</feature>
<feature type="transmembrane region" description="Helical" evidence="6">
    <location>
        <begin position="345"/>
        <end position="368"/>
    </location>
</feature>
<dbReference type="InterPro" id="IPR011701">
    <property type="entry name" value="MFS"/>
</dbReference>
<feature type="transmembrane region" description="Helical" evidence="6">
    <location>
        <begin position="286"/>
        <end position="303"/>
    </location>
</feature>
<feature type="transmembrane region" description="Helical" evidence="6">
    <location>
        <begin position="78"/>
        <end position="95"/>
    </location>
</feature>
<organism evidence="8 9">
    <name type="scientific">Tissierella carlieri</name>
    <dbReference type="NCBI Taxonomy" id="689904"/>
    <lineage>
        <taxon>Bacteria</taxon>
        <taxon>Bacillati</taxon>
        <taxon>Bacillota</taxon>
        <taxon>Tissierellia</taxon>
        <taxon>Tissierellales</taxon>
        <taxon>Tissierellaceae</taxon>
        <taxon>Tissierella</taxon>
    </lineage>
</organism>
<dbReference type="Pfam" id="PF07690">
    <property type="entry name" value="MFS_1"/>
    <property type="match status" value="1"/>
</dbReference>
<dbReference type="Gene3D" id="1.20.1250.20">
    <property type="entry name" value="MFS general substrate transporter like domains"/>
    <property type="match status" value="2"/>
</dbReference>
<evidence type="ECO:0000313" key="8">
    <source>
        <dbReference type="EMBL" id="MCQ4923881.1"/>
    </source>
</evidence>
<feature type="transmembrane region" description="Helical" evidence="6">
    <location>
        <begin position="254"/>
        <end position="274"/>
    </location>
</feature>
<evidence type="ECO:0000256" key="6">
    <source>
        <dbReference type="SAM" id="Phobius"/>
    </source>
</evidence>
<evidence type="ECO:0000256" key="4">
    <source>
        <dbReference type="ARBA" id="ARBA00022989"/>
    </source>
</evidence>
<keyword evidence="9" id="KW-1185">Reference proteome</keyword>
<name>A0ABT1SBN3_9FIRM</name>
<dbReference type="RefSeq" id="WP_256311737.1">
    <property type="nucleotide sequence ID" value="NZ_JANGAC010000009.1"/>
</dbReference>
<feature type="transmembrane region" description="Helical" evidence="6">
    <location>
        <begin position="49"/>
        <end position="66"/>
    </location>
</feature>
<dbReference type="PANTHER" id="PTHR11360:SF304">
    <property type="entry name" value="MFS DOMAIN-CONTAINING PROTEIN"/>
    <property type="match status" value="1"/>
</dbReference>
<keyword evidence="3 6" id="KW-0812">Transmembrane</keyword>
<dbReference type="InterPro" id="IPR036259">
    <property type="entry name" value="MFS_trans_sf"/>
</dbReference>
<sequence length="399" mass="43036">MEKDLNTKKYKVLWAATLTNVIAGLVYIWSVISKALIEDLNWTSKEASLPYTMVTVFFVIAMVIFGKIQDEKGPKLTVTIGGILMGAGLIFSGIFTDPKIMILTMGVIAGTGIGTVNASTVPPAVKWFPHEKKGMITGIVVAGVGLSSVFYSPLANYLIDKVGISKTFIYIGVGALILTLILAQLLENPPEGFLSQKTTSTEKKKDKSSNDFTWKEMIKTLNFYKLWLMLTFSSSAGLMIIGHVSSIAKSQVNWQSGFILVILLSIFNALGRILGGTLSDKIGRVSLMKMVFILQGVNMFLFAKYSNIGLLAIGVAIAGLCYGAGFSVFPAAVTDLYGIKNFGINYGLTYTGWGVGGIIGPMTAAAIFDSTHNYNTAYIVAGTLLVISTIIAFTFKPER</sequence>
<proteinExistence type="predicted"/>
<evidence type="ECO:0000256" key="2">
    <source>
        <dbReference type="ARBA" id="ARBA00022448"/>
    </source>
</evidence>
<feature type="transmembrane region" description="Helical" evidence="6">
    <location>
        <begin position="167"/>
        <end position="186"/>
    </location>
</feature>
<feature type="transmembrane region" description="Helical" evidence="6">
    <location>
        <begin position="134"/>
        <end position="155"/>
    </location>
</feature>
<protein>
    <submittedName>
        <fullName evidence="8">OFA family MFS transporter</fullName>
    </submittedName>
</protein>
<dbReference type="SUPFAM" id="SSF103473">
    <property type="entry name" value="MFS general substrate transporter"/>
    <property type="match status" value="1"/>
</dbReference>
<dbReference type="PANTHER" id="PTHR11360">
    <property type="entry name" value="MONOCARBOXYLATE TRANSPORTER"/>
    <property type="match status" value="1"/>
</dbReference>
<dbReference type="InterPro" id="IPR050327">
    <property type="entry name" value="Proton-linked_MCT"/>
</dbReference>
<evidence type="ECO:0000259" key="7">
    <source>
        <dbReference type="PROSITE" id="PS50850"/>
    </source>
</evidence>
<feature type="transmembrane region" description="Helical" evidence="6">
    <location>
        <begin position="101"/>
        <end position="122"/>
    </location>
</feature>
<accession>A0ABT1SBN3</accession>
<feature type="transmembrane region" description="Helical" evidence="6">
    <location>
        <begin position="226"/>
        <end position="248"/>
    </location>
</feature>
<reference evidence="8 9" key="1">
    <citation type="submission" date="2022-06" db="EMBL/GenBank/DDBJ databases">
        <title>Isolation of gut microbiota from human fecal samples.</title>
        <authorList>
            <person name="Pamer E.G."/>
            <person name="Barat B."/>
            <person name="Waligurski E."/>
            <person name="Medina S."/>
            <person name="Paddock L."/>
            <person name="Mostad J."/>
        </authorList>
    </citation>
    <scope>NUCLEOTIDE SEQUENCE [LARGE SCALE GENOMIC DNA]</scope>
    <source>
        <strain evidence="8 9">DFI.7.95</strain>
    </source>
</reference>
<keyword evidence="4 6" id="KW-1133">Transmembrane helix</keyword>
<feature type="transmembrane region" description="Helical" evidence="6">
    <location>
        <begin position="309"/>
        <end position="333"/>
    </location>
</feature>
<comment type="caution">
    <text evidence="8">The sequence shown here is derived from an EMBL/GenBank/DDBJ whole genome shotgun (WGS) entry which is preliminary data.</text>
</comment>
<feature type="transmembrane region" description="Helical" evidence="6">
    <location>
        <begin position="374"/>
        <end position="395"/>
    </location>
</feature>
<evidence type="ECO:0000256" key="5">
    <source>
        <dbReference type="ARBA" id="ARBA00023136"/>
    </source>
</evidence>
<evidence type="ECO:0000256" key="1">
    <source>
        <dbReference type="ARBA" id="ARBA00004651"/>
    </source>
</evidence>
<evidence type="ECO:0000256" key="3">
    <source>
        <dbReference type="ARBA" id="ARBA00022692"/>
    </source>
</evidence>
<dbReference type="Proteomes" id="UP001524478">
    <property type="component" value="Unassembled WGS sequence"/>
</dbReference>
<feature type="domain" description="Major facilitator superfamily (MFS) profile" evidence="7">
    <location>
        <begin position="1"/>
        <end position="399"/>
    </location>
</feature>
<dbReference type="PROSITE" id="PS50850">
    <property type="entry name" value="MFS"/>
    <property type="match status" value="1"/>
</dbReference>
<evidence type="ECO:0000313" key="9">
    <source>
        <dbReference type="Proteomes" id="UP001524478"/>
    </source>
</evidence>
<gene>
    <name evidence="8" type="ORF">NE686_12335</name>
</gene>
<keyword evidence="2" id="KW-0813">Transport</keyword>
<comment type="subcellular location">
    <subcellularLocation>
        <location evidence="1">Cell membrane</location>
        <topology evidence="1">Multi-pass membrane protein</topology>
    </subcellularLocation>
</comment>
<dbReference type="EMBL" id="JANGAC010000009">
    <property type="protein sequence ID" value="MCQ4923881.1"/>
    <property type="molecule type" value="Genomic_DNA"/>
</dbReference>
<dbReference type="InterPro" id="IPR020846">
    <property type="entry name" value="MFS_dom"/>
</dbReference>